<dbReference type="SUPFAM" id="SSF54427">
    <property type="entry name" value="NTF2-like"/>
    <property type="match status" value="1"/>
</dbReference>
<dbReference type="AlphaFoldDB" id="A0A6N8JDN5"/>
<evidence type="ECO:0000313" key="2">
    <source>
        <dbReference type="Proteomes" id="UP000468388"/>
    </source>
</evidence>
<dbReference type="InterPro" id="IPR009959">
    <property type="entry name" value="Cyclase_SnoaL-like"/>
</dbReference>
<organism evidence="1 2">
    <name type="scientific">Chitinophaga oryziterrae</name>
    <dbReference type="NCBI Taxonomy" id="1031224"/>
    <lineage>
        <taxon>Bacteria</taxon>
        <taxon>Pseudomonadati</taxon>
        <taxon>Bacteroidota</taxon>
        <taxon>Chitinophagia</taxon>
        <taxon>Chitinophagales</taxon>
        <taxon>Chitinophagaceae</taxon>
        <taxon>Chitinophaga</taxon>
    </lineage>
</organism>
<reference evidence="1 2" key="1">
    <citation type="submission" date="2019-12" db="EMBL/GenBank/DDBJ databases">
        <title>The draft genomic sequence of strain Chitinophaga oryziterrae JCM 16595.</title>
        <authorList>
            <person name="Zhang X."/>
        </authorList>
    </citation>
    <scope>NUCLEOTIDE SEQUENCE [LARGE SCALE GENOMIC DNA]</scope>
    <source>
        <strain evidence="1 2">JCM 16595</strain>
    </source>
</reference>
<evidence type="ECO:0000313" key="1">
    <source>
        <dbReference type="EMBL" id="MVT42389.1"/>
    </source>
</evidence>
<dbReference type="RefSeq" id="WP_157301009.1">
    <property type="nucleotide sequence ID" value="NZ_BAAAZB010000005.1"/>
</dbReference>
<dbReference type="GO" id="GO:0030638">
    <property type="term" value="P:polyketide metabolic process"/>
    <property type="evidence" value="ECO:0007669"/>
    <property type="project" value="InterPro"/>
</dbReference>
<dbReference type="Gene3D" id="3.10.450.50">
    <property type="match status" value="1"/>
</dbReference>
<comment type="caution">
    <text evidence="1">The sequence shown here is derived from an EMBL/GenBank/DDBJ whole genome shotgun (WGS) entry which is preliminary data.</text>
</comment>
<dbReference type="OrthoDB" id="9182871at2"/>
<gene>
    <name evidence="1" type="ORF">GO495_17485</name>
</gene>
<dbReference type="PANTHER" id="PTHR38436">
    <property type="entry name" value="POLYKETIDE CYCLASE SNOAL-LIKE DOMAIN"/>
    <property type="match status" value="1"/>
</dbReference>
<proteinExistence type="predicted"/>
<dbReference type="EMBL" id="WRXO01000004">
    <property type="protein sequence ID" value="MVT42389.1"/>
    <property type="molecule type" value="Genomic_DNA"/>
</dbReference>
<accession>A0A6N8JDN5</accession>
<keyword evidence="2" id="KW-1185">Reference proteome</keyword>
<name>A0A6N8JDN5_9BACT</name>
<protein>
    <submittedName>
        <fullName evidence="1">Ester cyclase</fullName>
    </submittedName>
</protein>
<dbReference type="Pfam" id="PF07366">
    <property type="entry name" value="SnoaL"/>
    <property type="match status" value="1"/>
</dbReference>
<dbReference type="InterPro" id="IPR032710">
    <property type="entry name" value="NTF2-like_dom_sf"/>
</dbReference>
<dbReference type="PANTHER" id="PTHR38436:SF1">
    <property type="entry name" value="ESTER CYCLASE"/>
    <property type="match status" value="1"/>
</dbReference>
<dbReference type="Proteomes" id="UP000468388">
    <property type="component" value="Unassembled WGS sequence"/>
</dbReference>
<sequence length="155" mass="17308">MTTEKEQPEMVKALTASETEAIKMFYSAWKKQQPELLDTVCTPDWKDIPLGPGQADGPKGLKDIIRGFTATFPDVEIIIHEIYGTHERAGVRAAFAFTHDKELMGIPATGKRVELALHEFHHLKDGKLTHTWHLEDWFGLLLKTGTWAVSGLGGN</sequence>